<keyword evidence="3" id="KW-1185">Reference proteome</keyword>
<reference evidence="2" key="2">
    <citation type="submission" date="2025-09" db="UniProtKB">
        <authorList>
            <consortium name="Ensembl"/>
        </authorList>
    </citation>
    <scope>IDENTIFICATION</scope>
</reference>
<dbReference type="Ensembl" id="ENSCPGT00000030459.1">
    <property type="protein sequence ID" value="ENSCPGP00000027898.1"/>
    <property type="gene ID" value="ENSCPGG00000019230.1"/>
</dbReference>
<protein>
    <submittedName>
        <fullName evidence="2">Uncharacterized protein</fullName>
    </submittedName>
</protein>
<name>A0A8C3KQJ4_9CHAR</name>
<feature type="region of interest" description="Disordered" evidence="1">
    <location>
        <begin position="1"/>
        <end position="27"/>
    </location>
</feature>
<evidence type="ECO:0000256" key="1">
    <source>
        <dbReference type="SAM" id="MobiDB-lite"/>
    </source>
</evidence>
<dbReference type="AlphaFoldDB" id="A0A8C3KQJ4"/>
<proteinExistence type="predicted"/>
<sequence>MLLLPSFKNRQPQHNFGVGSKLRRRGEGDPAITDAIQKQGKVGVHVREDKIRLLTTEGETSEVDEMRLIRAPKNCLVQAAKGCSSAFLQCQI</sequence>
<accession>A0A8C3KQJ4</accession>
<organism evidence="2 3">
    <name type="scientific">Calidris pygmaea</name>
    <name type="common">Spoon-billed sandpiper</name>
    <dbReference type="NCBI Taxonomy" id="425635"/>
    <lineage>
        <taxon>Eukaryota</taxon>
        <taxon>Metazoa</taxon>
        <taxon>Chordata</taxon>
        <taxon>Craniata</taxon>
        <taxon>Vertebrata</taxon>
        <taxon>Euteleostomi</taxon>
        <taxon>Archelosauria</taxon>
        <taxon>Archosauria</taxon>
        <taxon>Dinosauria</taxon>
        <taxon>Saurischia</taxon>
        <taxon>Theropoda</taxon>
        <taxon>Coelurosauria</taxon>
        <taxon>Aves</taxon>
        <taxon>Neognathae</taxon>
        <taxon>Neoaves</taxon>
        <taxon>Charadriiformes</taxon>
        <taxon>Scolopacidae</taxon>
        <taxon>Calidris</taxon>
    </lineage>
</organism>
<dbReference type="Proteomes" id="UP000694419">
    <property type="component" value="Unplaced"/>
</dbReference>
<evidence type="ECO:0000313" key="3">
    <source>
        <dbReference type="Proteomes" id="UP000694419"/>
    </source>
</evidence>
<evidence type="ECO:0000313" key="2">
    <source>
        <dbReference type="Ensembl" id="ENSCPGP00000027898.1"/>
    </source>
</evidence>
<reference evidence="2" key="1">
    <citation type="submission" date="2025-08" db="UniProtKB">
        <authorList>
            <consortium name="Ensembl"/>
        </authorList>
    </citation>
    <scope>IDENTIFICATION</scope>
</reference>